<gene>
    <name evidence="1" type="ordered locus">STM14_4801</name>
</gene>
<evidence type="ECO:0000313" key="2">
    <source>
        <dbReference type="Proteomes" id="UP000002695"/>
    </source>
</evidence>
<sequence length="118" mass="12386">MRSNGPEGGGQDARHKLPGISLVKKPILTDGLFCVCGNCKTVGLISAAPSGNRHCRMAAPPYPAYKERAFSNHRKMKAEICDTSLRSKTGTATASGISLATAITCSSRINSSSLCPHP</sequence>
<proteinExistence type="predicted"/>
<name>A0A0F6B9F7_SALT1</name>
<dbReference type="EMBL" id="CP001363">
    <property type="protein sequence ID" value="ACY91159.1"/>
    <property type="molecule type" value="Genomic_DNA"/>
</dbReference>
<dbReference type="AlphaFoldDB" id="A0A0F6B9F7"/>
<reference evidence="1 2" key="1">
    <citation type="journal article" date="2010" name="J. Bacteriol.">
        <title>Short-term signatures of evolutionary change in the Salmonella enterica serovar typhimurium 14028 genome.</title>
        <authorList>
            <person name="Jarvik T."/>
            <person name="Smillie C."/>
            <person name="Groisman E.A."/>
            <person name="Ochman H."/>
        </authorList>
    </citation>
    <scope>NUCLEOTIDE SEQUENCE [LARGE SCALE GENOMIC DNA]</scope>
    <source>
        <strain evidence="2">14028s / SGSC 2262</strain>
    </source>
</reference>
<dbReference type="KEGG" id="seo:STM14_4801"/>
<keyword evidence="2" id="KW-1185">Reference proteome</keyword>
<dbReference type="Proteomes" id="UP000002695">
    <property type="component" value="Chromosome"/>
</dbReference>
<dbReference type="HOGENOM" id="CLU_2071480_0_0_6"/>
<accession>A0A0F6B9F7</accession>
<evidence type="ECO:0000313" key="1">
    <source>
        <dbReference type="EMBL" id="ACY91159.1"/>
    </source>
</evidence>
<organism evidence="1 2">
    <name type="scientific">Salmonella typhimurium (strain 14028s / SGSC 2262)</name>
    <dbReference type="NCBI Taxonomy" id="588858"/>
    <lineage>
        <taxon>Bacteria</taxon>
        <taxon>Pseudomonadati</taxon>
        <taxon>Pseudomonadota</taxon>
        <taxon>Gammaproteobacteria</taxon>
        <taxon>Enterobacterales</taxon>
        <taxon>Enterobacteriaceae</taxon>
        <taxon>Salmonella</taxon>
    </lineage>
</organism>
<protein>
    <submittedName>
        <fullName evidence="1">Uncharacterized protein</fullName>
    </submittedName>
</protein>